<evidence type="ECO:0000256" key="1">
    <source>
        <dbReference type="SAM" id="MobiDB-lite"/>
    </source>
</evidence>
<dbReference type="Gene3D" id="1.25.40.530">
    <property type="entry name" value="MyTH4 domain"/>
    <property type="match status" value="1"/>
</dbReference>
<dbReference type="InterPro" id="IPR038185">
    <property type="entry name" value="MyTH4_dom_sf"/>
</dbReference>
<dbReference type="PANTHER" id="PTHR45876">
    <property type="entry name" value="FI04035P"/>
    <property type="match status" value="1"/>
</dbReference>
<dbReference type="GO" id="GO:0005737">
    <property type="term" value="C:cytoplasm"/>
    <property type="evidence" value="ECO:0007669"/>
    <property type="project" value="TreeGrafter"/>
</dbReference>
<comment type="caution">
    <text evidence="3">The sequence shown here is derived from an EMBL/GenBank/DDBJ whole genome shotgun (WGS) entry which is preliminary data.</text>
</comment>
<dbReference type="InterPro" id="IPR000857">
    <property type="entry name" value="MyTH4_dom"/>
</dbReference>
<dbReference type="GO" id="GO:0005096">
    <property type="term" value="F:GTPase activator activity"/>
    <property type="evidence" value="ECO:0007669"/>
    <property type="project" value="TreeGrafter"/>
</dbReference>
<proteinExistence type="predicted"/>
<dbReference type="PROSITE" id="PS51016">
    <property type="entry name" value="MYTH4"/>
    <property type="match status" value="1"/>
</dbReference>
<dbReference type="EMBL" id="JAFCMP010000245">
    <property type="protein sequence ID" value="KAG5182493.1"/>
    <property type="molecule type" value="Genomic_DNA"/>
</dbReference>
<sequence length="396" mass="45041">MVKGVALEDRCLQQLEAQAMLTQALASLSKSKMRDALEFAEELELELEMMVRVRRALRRIEVMRDDDAPLDGGLHTMSDTDIEQFRAERDKRHTKAANPKYKFQNYPQLRSRSDYTKGLLLHKKREQEKMLSWQNTVANKSLVDLDKDLVKDAIAIRKSLLGYMGDKQMSFPETLAQNILVKGLDKPKLRDEAYLQIMKQLTENPKPESAAKGWQVMCMCCGTFLPSMEFENYLLNFVLEKCQADGAEACYARYCLHTLEGMMSSRTNEGIVPTLEEIQAYKERPPILATIELVNGALLTEDLPVAPDLNVKKARNITITSVLEICAHFGGLTTPRTDLMGLFVYDLGSIDDETGASQANDGANQPYTPTPLRNEDFMGDQFIRKARQRRDFKVRR</sequence>
<name>A0A835Z597_9STRA</name>
<dbReference type="GO" id="GO:0005856">
    <property type="term" value="C:cytoskeleton"/>
    <property type="evidence" value="ECO:0007669"/>
    <property type="project" value="InterPro"/>
</dbReference>
<feature type="compositionally biased region" description="Polar residues" evidence="1">
    <location>
        <begin position="355"/>
        <end position="367"/>
    </location>
</feature>
<dbReference type="OrthoDB" id="6108017at2759"/>
<feature type="region of interest" description="Disordered" evidence="1">
    <location>
        <begin position="355"/>
        <end position="375"/>
    </location>
</feature>
<protein>
    <submittedName>
        <fullName evidence="3">MyTH4 domain-containing protein</fullName>
    </submittedName>
</protein>
<evidence type="ECO:0000313" key="4">
    <source>
        <dbReference type="Proteomes" id="UP000664859"/>
    </source>
</evidence>
<reference evidence="3" key="1">
    <citation type="submission" date="2021-02" db="EMBL/GenBank/DDBJ databases">
        <title>First Annotated Genome of the Yellow-green Alga Tribonema minus.</title>
        <authorList>
            <person name="Mahan K.M."/>
        </authorList>
    </citation>
    <scope>NUCLEOTIDE SEQUENCE</scope>
    <source>
        <strain evidence="3">UTEX B ZZ1240</strain>
    </source>
</reference>
<dbReference type="AlphaFoldDB" id="A0A835Z597"/>
<evidence type="ECO:0000313" key="3">
    <source>
        <dbReference type="EMBL" id="KAG5182493.1"/>
    </source>
</evidence>
<dbReference type="SMART" id="SM00139">
    <property type="entry name" value="MyTH4"/>
    <property type="match status" value="1"/>
</dbReference>
<dbReference type="Proteomes" id="UP000664859">
    <property type="component" value="Unassembled WGS sequence"/>
</dbReference>
<accession>A0A835Z597</accession>
<feature type="domain" description="MyTH4" evidence="2">
    <location>
        <begin position="133"/>
        <end position="282"/>
    </location>
</feature>
<evidence type="ECO:0000259" key="2">
    <source>
        <dbReference type="PROSITE" id="PS51016"/>
    </source>
</evidence>
<gene>
    <name evidence="3" type="ORF">JKP88DRAFT_182005</name>
</gene>
<dbReference type="Pfam" id="PF00784">
    <property type="entry name" value="MyTH4"/>
    <property type="match status" value="1"/>
</dbReference>
<dbReference type="PANTHER" id="PTHR45876:SF8">
    <property type="entry name" value="FI04035P"/>
    <property type="match status" value="1"/>
</dbReference>
<organism evidence="3 4">
    <name type="scientific">Tribonema minus</name>
    <dbReference type="NCBI Taxonomy" id="303371"/>
    <lineage>
        <taxon>Eukaryota</taxon>
        <taxon>Sar</taxon>
        <taxon>Stramenopiles</taxon>
        <taxon>Ochrophyta</taxon>
        <taxon>PX clade</taxon>
        <taxon>Xanthophyceae</taxon>
        <taxon>Tribonematales</taxon>
        <taxon>Tribonemataceae</taxon>
        <taxon>Tribonema</taxon>
    </lineage>
</organism>
<keyword evidence="4" id="KW-1185">Reference proteome</keyword>